<feature type="region of interest" description="Disordered" evidence="1">
    <location>
        <begin position="1"/>
        <end position="49"/>
    </location>
</feature>
<evidence type="ECO:0000256" key="1">
    <source>
        <dbReference type="SAM" id="MobiDB-lite"/>
    </source>
</evidence>
<accession>A0A3G5A715</accession>
<proteinExistence type="predicted"/>
<protein>
    <submittedName>
        <fullName evidence="2">Uncharacterized protein</fullName>
    </submittedName>
</protein>
<reference evidence="2" key="1">
    <citation type="submission" date="2018-10" db="EMBL/GenBank/DDBJ databases">
        <title>Hidden diversity of soil giant viruses.</title>
        <authorList>
            <person name="Schulz F."/>
            <person name="Alteio L."/>
            <person name="Goudeau D."/>
            <person name="Ryan E.M."/>
            <person name="Malmstrom R.R."/>
            <person name="Blanchard J."/>
            <person name="Woyke T."/>
        </authorList>
    </citation>
    <scope>NUCLEOTIDE SEQUENCE</scope>
    <source>
        <strain evidence="2">HAV1</strain>
    </source>
</reference>
<gene>
    <name evidence="2" type="ORF">Harvfovirus23_1</name>
</gene>
<feature type="non-terminal residue" evidence="2">
    <location>
        <position position="1"/>
    </location>
</feature>
<name>A0A3G5A715_9VIRU</name>
<feature type="compositionally biased region" description="Acidic residues" evidence="1">
    <location>
        <begin position="29"/>
        <end position="49"/>
    </location>
</feature>
<sequence length="49" mass="5410">KLNVSNIDSGCITDESKPSLSEKSSQDVVADEELDDETFECVDNDEDDE</sequence>
<organism evidence="2">
    <name type="scientific">Harvfovirus sp</name>
    <dbReference type="NCBI Taxonomy" id="2487768"/>
    <lineage>
        <taxon>Viruses</taxon>
        <taxon>Varidnaviria</taxon>
        <taxon>Bamfordvirae</taxon>
        <taxon>Nucleocytoviricota</taxon>
        <taxon>Megaviricetes</taxon>
        <taxon>Imitervirales</taxon>
        <taxon>Mimiviridae</taxon>
        <taxon>Klosneuvirinae</taxon>
    </lineage>
</organism>
<evidence type="ECO:0000313" key="2">
    <source>
        <dbReference type="EMBL" id="AYV81249.1"/>
    </source>
</evidence>
<feature type="compositionally biased region" description="Polar residues" evidence="1">
    <location>
        <begin position="18"/>
        <end position="27"/>
    </location>
</feature>
<dbReference type="EMBL" id="MK072265">
    <property type="protein sequence ID" value="AYV81249.1"/>
    <property type="molecule type" value="Genomic_DNA"/>
</dbReference>